<dbReference type="GO" id="GO:0009307">
    <property type="term" value="P:DNA restriction-modification system"/>
    <property type="evidence" value="ECO:0007669"/>
    <property type="project" value="UniProtKB-KW"/>
</dbReference>
<dbReference type="Pfam" id="PF01420">
    <property type="entry name" value="Methylase_S"/>
    <property type="match status" value="2"/>
</dbReference>
<evidence type="ECO:0000256" key="4">
    <source>
        <dbReference type="SAM" id="Coils"/>
    </source>
</evidence>
<evidence type="ECO:0000256" key="1">
    <source>
        <dbReference type="ARBA" id="ARBA00010923"/>
    </source>
</evidence>
<feature type="domain" description="Type I restriction modification DNA specificity" evidence="5">
    <location>
        <begin position="10"/>
        <end position="80"/>
    </location>
</feature>
<dbReference type="RefSeq" id="WP_186407224.1">
    <property type="nucleotide sequence ID" value="NZ_FLQX01000111.1"/>
</dbReference>
<dbReference type="PANTHER" id="PTHR30408:SF13">
    <property type="entry name" value="TYPE I RESTRICTION ENZYME HINDI SPECIFICITY SUBUNIT"/>
    <property type="match status" value="1"/>
</dbReference>
<proteinExistence type="inferred from homology"/>
<dbReference type="EMBL" id="FLQX01000111">
    <property type="protein sequence ID" value="SBT06562.1"/>
    <property type="molecule type" value="Genomic_DNA"/>
</dbReference>
<name>A0A1A8XQ35_9PROT</name>
<evidence type="ECO:0000256" key="3">
    <source>
        <dbReference type="ARBA" id="ARBA00023125"/>
    </source>
</evidence>
<feature type="coiled-coil region" evidence="4">
    <location>
        <begin position="65"/>
        <end position="92"/>
    </location>
</feature>
<protein>
    <submittedName>
        <fullName evidence="6">Restriction modification system DNA specificity domain protein</fullName>
    </submittedName>
</protein>
<keyword evidence="3" id="KW-0238">DNA-binding</keyword>
<dbReference type="PANTHER" id="PTHR30408">
    <property type="entry name" value="TYPE-1 RESTRICTION ENZYME ECOKI SPECIFICITY PROTEIN"/>
    <property type="match status" value="1"/>
</dbReference>
<feature type="domain" description="Type I restriction modification DNA specificity" evidence="5">
    <location>
        <begin position="116"/>
        <end position="259"/>
    </location>
</feature>
<evidence type="ECO:0000313" key="6">
    <source>
        <dbReference type="EMBL" id="SBT06562.1"/>
    </source>
</evidence>
<organism evidence="6 7">
    <name type="scientific">Candidatus Accumulibacter aalborgensis</name>
    <dbReference type="NCBI Taxonomy" id="1860102"/>
    <lineage>
        <taxon>Bacteria</taxon>
        <taxon>Pseudomonadati</taxon>
        <taxon>Pseudomonadota</taxon>
        <taxon>Betaproteobacteria</taxon>
        <taxon>Candidatus Accumulibacter</taxon>
    </lineage>
</organism>
<comment type="similarity">
    <text evidence="1">Belongs to the type-I restriction system S methylase family.</text>
</comment>
<evidence type="ECO:0000259" key="5">
    <source>
        <dbReference type="Pfam" id="PF01420"/>
    </source>
</evidence>
<sequence>MKAAKPAPFIDNEFLFQWLRANTYEIVGRVDEAGHGTTRIQTDRLLSLPISVPPLPVQQRIAGILSAYDELIENSQRRIRILEAMARALYREWFVHFRFPGHENHPRVASPLGEIPHGWEAVGFTEIANVLSGGTPKTSTQEYWDGGIPFFTPRDAPDCFYVEDADKHVSELGLSKCASQLYPPDTVFITARGTVGKVALPSVPMAMNQSCYALRGKPGISQRFLFLMTLQQVEYLKTNTGGATFDTIVVDTFRRMQVAKPSRDLVAAFTLNVDAVFEQVNTLQRTVRNLRRTRDLLLPRLLSGRVAVDSLSGAISASPAAAPCGAARALEPGT</sequence>
<evidence type="ECO:0000256" key="2">
    <source>
        <dbReference type="ARBA" id="ARBA00022747"/>
    </source>
</evidence>
<keyword evidence="4" id="KW-0175">Coiled coil</keyword>
<dbReference type="CDD" id="cd17243">
    <property type="entry name" value="RMtype1_S_AchA6I-TRD2-CR2_like"/>
    <property type="match status" value="1"/>
</dbReference>
<gene>
    <name evidence="6" type="ORF">ACCAA_350002</name>
</gene>
<evidence type="ECO:0000313" key="7">
    <source>
        <dbReference type="Proteomes" id="UP000199169"/>
    </source>
</evidence>
<dbReference type="SUPFAM" id="SSF116734">
    <property type="entry name" value="DNA methylase specificity domain"/>
    <property type="match status" value="2"/>
</dbReference>
<dbReference type="Gene3D" id="3.90.220.20">
    <property type="entry name" value="DNA methylase specificity domains"/>
    <property type="match status" value="2"/>
</dbReference>
<dbReference type="Proteomes" id="UP000199169">
    <property type="component" value="Unassembled WGS sequence"/>
</dbReference>
<dbReference type="AlphaFoldDB" id="A0A1A8XQ35"/>
<keyword evidence="7" id="KW-1185">Reference proteome</keyword>
<accession>A0A1A8XQ35</accession>
<dbReference type="InterPro" id="IPR000055">
    <property type="entry name" value="Restrct_endonuc_typeI_TRD"/>
</dbReference>
<reference evidence="7" key="1">
    <citation type="submission" date="2016-06" db="EMBL/GenBank/DDBJ databases">
        <authorList>
            <person name="McIlroy S.J."/>
            <person name="Karst S.M."/>
            <person name="Albertsen M."/>
        </authorList>
    </citation>
    <scope>NUCLEOTIDE SEQUENCE [LARGE SCALE GENOMIC DNA]</scope>
</reference>
<keyword evidence="2" id="KW-0680">Restriction system</keyword>
<dbReference type="GO" id="GO:0003677">
    <property type="term" value="F:DNA binding"/>
    <property type="evidence" value="ECO:0007669"/>
    <property type="project" value="UniProtKB-KW"/>
</dbReference>
<dbReference type="STRING" id="1860102.ACCAA_350002"/>
<dbReference type="InterPro" id="IPR044946">
    <property type="entry name" value="Restrct_endonuc_typeI_TRD_sf"/>
</dbReference>
<dbReference type="InterPro" id="IPR052021">
    <property type="entry name" value="Type-I_RS_S_subunit"/>
</dbReference>